<evidence type="ECO:0000313" key="1">
    <source>
        <dbReference type="EMBL" id="EKF19632.1"/>
    </source>
</evidence>
<accession>K2MQR1</accession>
<name>K2MQR1_9HYPH</name>
<protein>
    <recommendedName>
        <fullName evidence="3">Tat pathway signal sequence domain protein</fullName>
    </recommendedName>
</protein>
<dbReference type="STRING" id="391937.NA2_07047"/>
<dbReference type="eggNOG" id="ENOG50330WR">
    <property type="taxonomic scope" value="Bacteria"/>
</dbReference>
<dbReference type="PATRIC" id="fig|391937.3.peg.1449"/>
<sequence>MLSNIPFRSFVSAAALGLAAGLTVTTPSDTLAQETAPAKAINLELNALEPSDKGCRIAFVVQNGLAQDIDKAAFEIALFDGQGLVDRLLVLDFQDLPAEKTKVRRFDLAEADCAQISRVLVNDATACEGQGVEAGTCIAALAPTTRTKIIFGK</sequence>
<dbReference type="RefSeq" id="WP_008595812.1">
    <property type="nucleotide sequence ID" value="NZ_AMRM01000006.1"/>
</dbReference>
<organism evidence="1 2">
    <name type="scientific">Nitratireductor pacificus pht-3B</name>
    <dbReference type="NCBI Taxonomy" id="391937"/>
    <lineage>
        <taxon>Bacteria</taxon>
        <taxon>Pseudomonadati</taxon>
        <taxon>Pseudomonadota</taxon>
        <taxon>Alphaproteobacteria</taxon>
        <taxon>Hyphomicrobiales</taxon>
        <taxon>Phyllobacteriaceae</taxon>
        <taxon>Nitratireductor</taxon>
    </lineage>
</organism>
<dbReference type="AlphaFoldDB" id="K2MQR1"/>
<keyword evidence="2" id="KW-1185">Reference proteome</keyword>
<dbReference type="Proteomes" id="UP000006786">
    <property type="component" value="Unassembled WGS sequence"/>
</dbReference>
<comment type="caution">
    <text evidence="1">The sequence shown here is derived from an EMBL/GenBank/DDBJ whole genome shotgun (WGS) entry which is preliminary data.</text>
</comment>
<reference evidence="1 2" key="1">
    <citation type="journal article" date="2012" name="J. Bacteriol.">
        <title>Genome Sequence of Nitratireductor pacificus Type Strain pht-3B.</title>
        <authorList>
            <person name="Lai Q."/>
            <person name="Li G."/>
            <person name="Shao Z."/>
        </authorList>
    </citation>
    <scope>NUCLEOTIDE SEQUENCE [LARGE SCALE GENOMIC DNA]</scope>
    <source>
        <strain evidence="2">pht-3B</strain>
    </source>
</reference>
<gene>
    <name evidence="1" type="ORF">NA2_07047</name>
</gene>
<evidence type="ECO:0000313" key="2">
    <source>
        <dbReference type="Proteomes" id="UP000006786"/>
    </source>
</evidence>
<evidence type="ECO:0008006" key="3">
    <source>
        <dbReference type="Google" id="ProtNLM"/>
    </source>
</evidence>
<proteinExistence type="predicted"/>
<dbReference type="EMBL" id="AMRM01000006">
    <property type="protein sequence ID" value="EKF19632.1"/>
    <property type="molecule type" value="Genomic_DNA"/>
</dbReference>